<proteinExistence type="predicted"/>
<dbReference type="AlphaFoldDB" id="A0A137P3V3"/>
<name>A0A137P3V3_CONC2</name>
<reference evidence="2 3" key="1">
    <citation type="journal article" date="2015" name="Genome Biol. Evol.">
        <title>Phylogenomic analyses indicate that early fungi evolved digesting cell walls of algal ancestors of land plants.</title>
        <authorList>
            <person name="Chang Y."/>
            <person name="Wang S."/>
            <person name="Sekimoto S."/>
            <person name="Aerts A.L."/>
            <person name="Choi C."/>
            <person name="Clum A."/>
            <person name="LaButti K.M."/>
            <person name="Lindquist E.A."/>
            <person name="Yee Ngan C."/>
            <person name="Ohm R.A."/>
            <person name="Salamov A.A."/>
            <person name="Grigoriev I.V."/>
            <person name="Spatafora J.W."/>
            <person name="Berbee M.L."/>
        </authorList>
    </citation>
    <scope>NUCLEOTIDE SEQUENCE [LARGE SCALE GENOMIC DNA]</scope>
    <source>
        <strain evidence="2 3">NRRL 28638</strain>
    </source>
</reference>
<keyword evidence="1" id="KW-0812">Transmembrane</keyword>
<evidence type="ECO:0000313" key="3">
    <source>
        <dbReference type="Proteomes" id="UP000070444"/>
    </source>
</evidence>
<sequence>MAKFQVNRLAASWITVMVATPFCIVTTYELYQRIFLGKEAKKPISLPNVKKPE</sequence>
<evidence type="ECO:0000256" key="1">
    <source>
        <dbReference type="SAM" id="Phobius"/>
    </source>
</evidence>
<feature type="transmembrane region" description="Helical" evidence="1">
    <location>
        <begin position="12"/>
        <end position="31"/>
    </location>
</feature>
<organism evidence="2 3">
    <name type="scientific">Conidiobolus coronatus (strain ATCC 28846 / CBS 209.66 / NRRL 28638)</name>
    <name type="common">Delacroixia coronata</name>
    <dbReference type="NCBI Taxonomy" id="796925"/>
    <lineage>
        <taxon>Eukaryota</taxon>
        <taxon>Fungi</taxon>
        <taxon>Fungi incertae sedis</taxon>
        <taxon>Zoopagomycota</taxon>
        <taxon>Entomophthoromycotina</taxon>
        <taxon>Entomophthoromycetes</taxon>
        <taxon>Entomophthorales</taxon>
        <taxon>Ancylistaceae</taxon>
        <taxon>Conidiobolus</taxon>
    </lineage>
</organism>
<protein>
    <submittedName>
        <fullName evidence="2">Uncharacterized protein</fullName>
    </submittedName>
</protein>
<accession>A0A137P3V3</accession>
<keyword evidence="1" id="KW-1133">Transmembrane helix</keyword>
<keyword evidence="1" id="KW-0472">Membrane</keyword>
<keyword evidence="3" id="KW-1185">Reference proteome</keyword>
<dbReference type="Proteomes" id="UP000070444">
    <property type="component" value="Unassembled WGS sequence"/>
</dbReference>
<dbReference type="OrthoDB" id="3784821at2759"/>
<gene>
    <name evidence="2" type="ORF">CONCODRAFT_79195</name>
</gene>
<evidence type="ECO:0000313" key="2">
    <source>
        <dbReference type="EMBL" id="KXN69693.1"/>
    </source>
</evidence>
<dbReference type="EMBL" id="KQ964526">
    <property type="protein sequence ID" value="KXN69693.1"/>
    <property type="molecule type" value="Genomic_DNA"/>
</dbReference>